<evidence type="ECO:0000256" key="4">
    <source>
        <dbReference type="ARBA" id="ARBA00011245"/>
    </source>
</evidence>
<dbReference type="SUPFAM" id="SSF53098">
    <property type="entry name" value="Ribonuclease H-like"/>
    <property type="match status" value="1"/>
</dbReference>
<dbReference type="PROSITE" id="PS50879">
    <property type="entry name" value="RNASE_H_1"/>
    <property type="match status" value="1"/>
</dbReference>
<evidence type="ECO:0000256" key="3">
    <source>
        <dbReference type="ARBA" id="ARBA00005300"/>
    </source>
</evidence>
<dbReference type="InterPro" id="IPR036397">
    <property type="entry name" value="RNaseH_sf"/>
</dbReference>
<dbReference type="InterPro" id="IPR012337">
    <property type="entry name" value="RNaseH-like_sf"/>
</dbReference>
<sequence>MPTPHFNITAYTDGACRGNPGPAGIGVVLRCSKSEREISKPIGNSTNNRAEMQAVIEAMQAIHQPERCSLTIYTDSKLVLKTLTGEWQAKKNLDLLETAQDLMKQFADFSIKFVKAHAGNPGNTQADYLATTAIGPGGTYNDQRNR</sequence>
<evidence type="ECO:0000256" key="10">
    <source>
        <dbReference type="ARBA" id="ARBA00022842"/>
    </source>
</evidence>
<evidence type="ECO:0000259" key="11">
    <source>
        <dbReference type="PROSITE" id="PS50879"/>
    </source>
</evidence>
<feature type="domain" description="RNase H type-1" evidence="11">
    <location>
        <begin position="4"/>
        <end position="135"/>
    </location>
</feature>
<evidence type="ECO:0000256" key="8">
    <source>
        <dbReference type="ARBA" id="ARBA00022759"/>
    </source>
</evidence>
<evidence type="ECO:0000256" key="2">
    <source>
        <dbReference type="ARBA" id="ARBA00001946"/>
    </source>
</evidence>
<proteinExistence type="inferred from homology"/>
<dbReference type="AlphaFoldDB" id="X1F4V8"/>
<protein>
    <recommendedName>
        <fullName evidence="5">ribonuclease H</fullName>
        <ecNumber evidence="5">3.1.26.4</ecNumber>
    </recommendedName>
</protein>
<evidence type="ECO:0000256" key="5">
    <source>
        <dbReference type="ARBA" id="ARBA00012180"/>
    </source>
</evidence>
<evidence type="ECO:0000256" key="9">
    <source>
        <dbReference type="ARBA" id="ARBA00022801"/>
    </source>
</evidence>
<evidence type="ECO:0000256" key="6">
    <source>
        <dbReference type="ARBA" id="ARBA00022722"/>
    </source>
</evidence>
<dbReference type="GO" id="GO:0043137">
    <property type="term" value="P:DNA replication, removal of RNA primer"/>
    <property type="evidence" value="ECO:0007669"/>
    <property type="project" value="TreeGrafter"/>
</dbReference>
<dbReference type="Gene3D" id="3.30.420.10">
    <property type="entry name" value="Ribonuclease H-like superfamily/Ribonuclease H"/>
    <property type="match status" value="1"/>
</dbReference>
<dbReference type="GO" id="GO:0004523">
    <property type="term" value="F:RNA-DNA hybrid ribonuclease activity"/>
    <property type="evidence" value="ECO:0007669"/>
    <property type="project" value="UniProtKB-EC"/>
</dbReference>
<keyword evidence="9" id="KW-0378">Hydrolase</keyword>
<dbReference type="PANTHER" id="PTHR10642">
    <property type="entry name" value="RIBONUCLEASE H1"/>
    <property type="match status" value="1"/>
</dbReference>
<comment type="catalytic activity">
    <reaction evidence="1">
        <text>Endonucleolytic cleavage to 5'-phosphomonoester.</text>
        <dbReference type="EC" id="3.1.26.4"/>
    </reaction>
</comment>
<dbReference type="EMBL" id="BARU01000984">
    <property type="protein sequence ID" value="GAH27590.1"/>
    <property type="molecule type" value="Genomic_DNA"/>
</dbReference>
<dbReference type="InterPro" id="IPR050092">
    <property type="entry name" value="RNase_H"/>
</dbReference>
<dbReference type="Pfam" id="PF00075">
    <property type="entry name" value="RNase_H"/>
    <property type="match status" value="1"/>
</dbReference>
<organism evidence="12">
    <name type="scientific">marine sediment metagenome</name>
    <dbReference type="NCBI Taxonomy" id="412755"/>
    <lineage>
        <taxon>unclassified sequences</taxon>
        <taxon>metagenomes</taxon>
        <taxon>ecological metagenomes</taxon>
    </lineage>
</organism>
<name>X1F4V8_9ZZZZ</name>
<gene>
    <name evidence="12" type="ORF">S03H2_02819</name>
</gene>
<dbReference type="EC" id="3.1.26.4" evidence="5"/>
<keyword evidence="7" id="KW-0479">Metal-binding</keyword>
<dbReference type="InterPro" id="IPR002156">
    <property type="entry name" value="RNaseH_domain"/>
</dbReference>
<accession>X1F4V8</accession>
<comment type="similarity">
    <text evidence="3">Belongs to the RNase H family.</text>
</comment>
<dbReference type="PANTHER" id="PTHR10642:SF26">
    <property type="entry name" value="RIBONUCLEASE H1"/>
    <property type="match status" value="1"/>
</dbReference>
<evidence type="ECO:0000313" key="12">
    <source>
        <dbReference type="EMBL" id="GAH27590.1"/>
    </source>
</evidence>
<comment type="cofactor">
    <cofactor evidence="2">
        <name>Mg(2+)</name>
        <dbReference type="ChEBI" id="CHEBI:18420"/>
    </cofactor>
</comment>
<dbReference type="GO" id="GO:0046872">
    <property type="term" value="F:metal ion binding"/>
    <property type="evidence" value="ECO:0007669"/>
    <property type="project" value="UniProtKB-KW"/>
</dbReference>
<dbReference type="InterPro" id="IPR022892">
    <property type="entry name" value="RNaseHI"/>
</dbReference>
<evidence type="ECO:0000256" key="7">
    <source>
        <dbReference type="ARBA" id="ARBA00022723"/>
    </source>
</evidence>
<keyword evidence="10" id="KW-0460">Magnesium</keyword>
<reference evidence="12" key="1">
    <citation type="journal article" date="2014" name="Front. Microbiol.">
        <title>High frequency of phylogenetically diverse reductive dehalogenase-homologous genes in deep subseafloor sedimentary metagenomes.</title>
        <authorList>
            <person name="Kawai M."/>
            <person name="Futagami T."/>
            <person name="Toyoda A."/>
            <person name="Takaki Y."/>
            <person name="Nishi S."/>
            <person name="Hori S."/>
            <person name="Arai W."/>
            <person name="Tsubouchi T."/>
            <person name="Morono Y."/>
            <person name="Uchiyama I."/>
            <person name="Ito T."/>
            <person name="Fujiyama A."/>
            <person name="Inagaki F."/>
            <person name="Takami H."/>
        </authorList>
    </citation>
    <scope>NUCLEOTIDE SEQUENCE</scope>
    <source>
        <strain evidence="12">Expedition CK06-06</strain>
    </source>
</reference>
<dbReference type="GO" id="GO:0003676">
    <property type="term" value="F:nucleic acid binding"/>
    <property type="evidence" value="ECO:0007669"/>
    <property type="project" value="InterPro"/>
</dbReference>
<dbReference type="CDD" id="cd09278">
    <property type="entry name" value="RNase_HI_prokaryote_like"/>
    <property type="match status" value="1"/>
</dbReference>
<keyword evidence="6" id="KW-0540">Nuclease</keyword>
<comment type="caution">
    <text evidence="12">The sequence shown here is derived from an EMBL/GenBank/DDBJ whole genome shotgun (WGS) entry which is preliminary data.</text>
</comment>
<evidence type="ECO:0000256" key="1">
    <source>
        <dbReference type="ARBA" id="ARBA00000077"/>
    </source>
</evidence>
<comment type="subunit">
    <text evidence="4">Monomer.</text>
</comment>
<keyword evidence="8" id="KW-0255">Endonuclease</keyword>